<dbReference type="RefSeq" id="WP_394845164.1">
    <property type="nucleotide sequence ID" value="NZ_CP089982.1"/>
</dbReference>
<sequence>MSDVPLFALRASTALESDLDWYFGAAESEMGLESNFGAFATAAMRGRTSAGATPDGLHDRQVEAAHRHRQIRARLRSMPATLVGVLAAAYEPRQWPRELVQAFGRTSGVAVRTFTARTAYKKACTKKMARQDSVSTWLLGVVLRGERELLTRIRVETDGLFGRACRAYEDVCMVERRLAKTA</sequence>
<proteinExistence type="predicted"/>
<gene>
    <name evidence="1" type="ORF">LZC95_50080</name>
</gene>
<evidence type="ECO:0000313" key="2">
    <source>
        <dbReference type="Proteomes" id="UP001379533"/>
    </source>
</evidence>
<protein>
    <submittedName>
        <fullName evidence="1">Uncharacterized protein</fullName>
    </submittedName>
</protein>
<dbReference type="EMBL" id="CP089982">
    <property type="protein sequence ID" value="WXA94555.1"/>
    <property type="molecule type" value="Genomic_DNA"/>
</dbReference>
<reference evidence="1 2" key="1">
    <citation type="submission" date="2021-12" db="EMBL/GenBank/DDBJ databases">
        <title>Discovery of the Pendulisporaceae a myxobacterial family with distinct sporulation behavior and unique specialized metabolism.</title>
        <authorList>
            <person name="Garcia R."/>
            <person name="Popoff A."/>
            <person name="Bader C.D."/>
            <person name="Loehr J."/>
            <person name="Walesch S."/>
            <person name="Walt C."/>
            <person name="Boldt J."/>
            <person name="Bunk B."/>
            <person name="Haeckl F.J.F.P.J."/>
            <person name="Gunesch A.P."/>
            <person name="Birkelbach J."/>
            <person name="Nuebel U."/>
            <person name="Pietschmann T."/>
            <person name="Bach T."/>
            <person name="Mueller R."/>
        </authorList>
    </citation>
    <scope>NUCLEOTIDE SEQUENCE [LARGE SCALE GENOMIC DNA]</scope>
    <source>
        <strain evidence="1 2">MSr12523</strain>
    </source>
</reference>
<keyword evidence="2" id="KW-1185">Reference proteome</keyword>
<organism evidence="1 2">
    <name type="scientific">Pendulispora brunnea</name>
    <dbReference type="NCBI Taxonomy" id="2905690"/>
    <lineage>
        <taxon>Bacteria</taxon>
        <taxon>Pseudomonadati</taxon>
        <taxon>Myxococcota</taxon>
        <taxon>Myxococcia</taxon>
        <taxon>Myxococcales</taxon>
        <taxon>Sorangiineae</taxon>
        <taxon>Pendulisporaceae</taxon>
        <taxon>Pendulispora</taxon>
    </lineage>
</organism>
<name>A0ABZ2KAF1_9BACT</name>
<dbReference type="Proteomes" id="UP001379533">
    <property type="component" value="Chromosome"/>
</dbReference>
<evidence type="ECO:0000313" key="1">
    <source>
        <dbReference type="EMBL" id="WXA94555.1"/>
    </source>
</evidence>
<accession>A0ABZ2KAF1</accession>